<dbReference type="AlphaFoldDB" id="A0A6J4QG67"/>
<feature type="region of interest" description="Disordered" evidence="1">
    <location>
        <begin position="33"/>
        <end position="53"/>
    </location>
</feature>
<evidence type="ECO:0000313" key="2">
    <source>
        <dbReference type="EMBL" id="CAA9436705.1"/>
    </source>
</evidence>
<evidence type="ECO:0000256" key="1">
    <source>
        <dbReference type="SAM" id="MobiDB-lite"/>
    </source>
</evidence>
<accession>A0A6J4QG67</accession>
<reference evidence="2" key="1">
    <citation type="submission" date="2020-02" db="EMBL/GenBank/DDBJ databases">
        <authorList>
            <person name="Meier V. D."/>
        </authorList>
    </citation>
    <scope>NUCLEOTIDE SEQUENCE</scope>
    <source>
        <strain evidence="2">AVDCRST_MAG37</strain>
    </source>
</reference>
<dbReference type="EMBL" id="CADCVD010000041">
    <property type="protein sequence ID" value="CAA9436705.1"/>
    <property type="molecule type" value="Genomic_DNA"/>
</dbReference>
<protein>
    <submittedName>
        <fullName evidence="2">Uncharacterized protein</fullName>
    </submittedName>
</protein>
<gene>
    <name evidence="2" type="ORF">AVDCRST_MAG37-1018</name>
</gene>
<proteinExistence type="predicted"/>
<organism evidence="2">
    <name type="scientific">uncultured Rubrobacteraceae bacterium</name>
    <dbReference type="NCBI Taxonomy" id="349277"/>
    <lineage>
        <taxon>Bacteria</taxon>
        <taxon>Bacillati</taxon>
        <taxon>Actinomycetota</taxon>
        <taxon>Rubrobacteria</taxon>
        <taxon>Rubrobacterales</taxon>
        <taxon>Rubrobacteraceae</taxon>
        <taxon>environmental samples</taxon>
    </lineage>
</organism>
<sequence>MANKKAPIRRQPIYKARRSRFLAVPGMDAPELARHYTSSEADPGAEASVATPPTASASMFSQERYGYSAHFLRTRPTFFGRVRSQHAERIYRSYLIRSAPGCSLRRRAIWRARCHTFLTVELSLMAS</sequence>
<name>A0A6J4QG67_9ACTN</name>